<protein>
    <submittedName>
        <fullName evidence="2">Rhomboid family intramembrane serine protease</fullName>
    </submittedName>
</protein>
<keyword evidence="1" id="KW-1133">Transmembrane helix</keyword>
<dbReference type="Proteomes" id="UP001596274">
    <property type="component" value="Unassembled WGS sequence"/>
</dbReference>
<accession>A0ABD5T758</accession>
<sequence>TAAPGVALIAHAAGAFCGLLAGRLGLLDAR</sequence>
<proteinExistence type="predicted"/>
<keyword evidence="1" id="KW-0812">Transmembrane</keyword>
<keyword evidence="2" id="KW-0645">Protease</keyword>
<comment type="caution">
    <text evidence="2">The sequence shown here is derived from an EMBL/GenBank/DDBJ whole genome shotgun (WGS) entry which is preliminary data.</text>
</comment>
<evidence type="ECO:0000313" key="3">
    <source>
        <dbReference type="Proteomes" id="UP001596274"/>
    </source>
</evidence>
<gene>
    <name evidence="2" type="ORF">ACFQDD_06380</name>
</gene>
<organism evidence="2 3">
    <name type="scientific">Halorubrum pallidum</name>
    <dbReference type="NCBI Taxonomy" id="1526114"/>
    <lineage>
        <taxon>Archaea</taxon>
        <taxon>Methanobacteriati</taxon>
        <taxon>Methanobacteriota</taxon>
        <taxon>Stenosarchaea group</taxon>
        <taxon>Halobacteria</taxon>
        <taxon>Halobacteriales</taxon>
        <taxon>Haloferacaceae</taxon>
        <taxon>Halorubrum</taxon>
    </lineage>
</organism>
<dbReference type="GO" id="GO:0008233">
    <property type="term" value="F:peptidase activity"/>
    <property type="evidence" value="ECO:0007669"/>
    <property type="project" value="UniProtKB-KW"/>
</dbReference>
<evidence type="ECO:0000313" key="2">
    <source>
        <dbReference type="EMBL" id="MFC6771145.1"/>
    </source>
</evidence>
<feature type="transmembrane region" description="Helical" evidence="1">
    <location>
        <begin position="6"/>
        <end position="26"/>
    </location>
</feature>
<dbReference type="GO" id="GO:0006508">
    <property type="term" value="P:proteolysis"/>
    <property type="evidence" value="ECO:0007669"/>
    <property type="project" value="UniProtKB-KW"/>
</dbReference>
<keyword evidence="1" id="KW-0472">Membrane</keyword>
<feature type="non-terminal residue" evidence="2">
    <location>
        <position position="1"/>
    </location>
</feature>
<keyword evidence="3" id="KW-1185">Reference proteome</keyword>
<dbReference type="AlphaFoldDB" id="A0ABD5T758"/>
<keyword evidence="2" id="KW-0378">Hydrolase</keyword>
<name>A0ABD5T758_9EURY</name>
<reference evidence="2 3" key="1">
    <citation type="journal article" date="2019" name="Int. J. Syst. Evol. Microbiol.">
        <title>The Global Catalogue of Microorganisms (GCM) 10K type strain sequencing project: providing services to taxonomists for standard genome sequencing and annotation.</title>
        <authorList>
            <consortium name="The Broad Institute Genomics Platform"/>
            <consortium name="The Broad Institute Genome Sequencing Center for Infectious Disease"/>
            <person name="Wu L."/>
            <person name="Ma J."/>
        </authorList>
    </citation>
    <scope>NUCLEOTIDE SEQUENCE [LARGE SCALE GENOMIC DNA]</scope>
    <source>
        <strain evidence="2 3">PJ61</strain>
    </source>
</reference>
<dbReference type="EMBL" id="JBHSWT010000282">
    <property type="protein sequence ID" value="MFC6771145.1"/>
    <property type="molecule type" value="Genomic_DNA"/>
</dbReference>
<evidence type="ECO:0000256" key="1">
    <source>
        <dbReference type="SAM" id="Phobius"/>
    </source>
</evidence>